<proteinExistence type="predicted"/>
<reference evidence="5" key="1">
    <citation type="submission" date="2022-08" db="EMBL/GenBank/DDBJ databases">
        <authorList>
            <person name="Kallberg Y."/>
            <person name="Tangrot J."/>
            <person name="Rosling A."/>
        </authorList>
    </citation>
    <scope>NUCLEOTIDE SEQUENCE</scope>
    <source>
        <strain evidence="5">Wild A</strain>
    </source>
</reference>
<keyword evidence="2" id="KW-0342">GTP-binding</keyword>
<keyword evidence="1" id="KW-0547">Nucleotide-binding</keyword>
<evidence type="ECO:0000256" key="2">
    <source>
        <dbReference type="ARBA" id="ARBA00023134"/>
    </source>
</evidence>
<dbReference type="Gene3D" id="3.40.50.300">
    <property type="entry name" value="P-loop containing nucleotide triphosphate hydrolases"/>
    <property type="match status" value="3"/>
</dbReference>
<dbReference type="InterPro" id="IPR006703">
    <property type="entry name" value="G_AIG1"/>
</dbReference>
<dbReference type="Proteomes" id="UP001153678">
    <property type="component" value="Unassembled WGS sequence"/>
</dbReference>
<dbReference type="PANTHER" id="PTHR10903">
    <property type="entry name" value="GTPASE, IMAP FAMILY MEMBER-RELATED"/>
    <property type="match status" value="1"/>
</dbReference>
<keyword evidence="3" id="KW-0175">Coiled coil</keyword>
<name>A0A9W4WMC0_9GLOM</name>
<evidence type="ECO:0000313" key="6">
    <source>
        <dbReference type="Proteomes" id="UP001153678"/>
    </source>
</evidence>
<feature type="domain" description="AIG1-type G" evidence="4">
    <location>
        <begin position="6"/>
        <end position="171"/>
    </location>
</feature>
<evidence type="ECO:0000256" key="3">
    <source>
        <dbReference type="SAM" id="Coils"/>
    </source>
</evidence>
<dbReference type="OrthoDB" id="2491649at2759"/>
<protein>
    <submittedName>
        <fullName evidence="5">18999_t:CDS:1</fullName>
    </submittedName>
</protein>
<dbReference type="EMBL" id="CAMKVN010000165">
    <property type="protein sequence ID" value="CAI2164582.1"/>
    <property type="molecule type" value="Genomic_DNA"/>
</dbReference>
<gene>
    <name evidence="5" type="ORF">FWILDA_LOCUS1640</name>
</gene>
<dbReference type="PANTHER" id="PTHR10903:SF184">
    <property type="entry name" value="GTP-BINDING PROTEIN A"/>
    <property type="match status" value="1"/>
</dbReference>
<feature type="coiled-coil region" evidence="3">
    <location>
        <begin position="196"/>
        <end position="223"/>
    </location>
</feature>
<comment type="caution">
    <text evidence="5">The sequence shown here is derived from an EMBL/GenBank/DDBJ whole genome shotgun (WGS) entry which is preliminary data.</text>
</comment>
<sequence length="477" mass="54953">MTKTKKILLIGGTGKGKSTLANVLFNSEIFKESELSVSETRNIQSEVFDPGFTAEQEEAKKILYHIIDTPGLGDTKLSERAILDIIEEAVYLVRDGVSQVLFITDGRFDQGEIDIYNLLKLVLFDQEITSHTSIVKTRFPNFRKKEECETDTNFMIDETSELAEIIKSCNVCQKDAYNPQNLKDLVNKVYERIEKKKKLGEALEKLDKQLKRVEGKVEDEKLLQVIEDLNKEVKKESDSIHRTVLEHVQSKVNSNDLKHISENTEGMDIPKKKITTEQIGEVIDEYHKVKNILLIGHTGSGKSTLGNVLINKNNNFEEVFKESAKTYSETKEIQKKALDKIIEAVYLTKGGLSQILFVVCDKFNKEIIDNYNLLRKVIFDEKISKYITIVRTNFPNFEIREECERDKNWLLHKSEELIEMIKGCNGIVYIDNPPIDFDGGSKRKEMKIAINKKKREFSRLVLIDHLKNCQDFYKLKE</sequence>
<dbReference type="InterPro" id="IPR045058">
    <property type="entry name" value="GIMA/IAN/Toc"/>
</dbReference>
<keyword evidence="6" id="KW-1185">Reference proteome</keyword>
<evidence type="ECO:0000313" key="5">
    <source>
        <dbReference type="EMBL" id="CAI2164582.1"/>
    </source>
</evidence>
<dbReference type="AlphaFoldDB" id="A0A9W4WMC0"/>
<accession>A0A9W4WMC0</accession>
<dbReference type="SUPFAM" id="SSF52540">
    <property type="entry name" value="P-loop containing nucleoside triphosphate hydrolases"/>
    <property type="match status" value="2"/>
</dbReference>
<organism evidence="5 6">
    <name type="scientific">Funneliformis geosporum</name>
    <dbReference type="NCBI Taxonomy" id="1117311"/>
    <lineage>
        <taxon>Eukaryota</taxon>
        <taxon>Fungi</taxon>
        <taxon>Fungi incertae sedis</taxon>
        <taxon>Mucoromycota</taxon>
        <taxon>Glomeromycotina</taxon>
        <taxon>Glomeromycetes</taxon>
        <taxon>Glomerales</taxon>
        <taxon>Glomeraceae</taxon>
        <taxon>Funneliformis</taxon>
    </lineage>
</organism>
<evidence type="ECO:0000256" key="1">
    <source>
        <dbReference type="ARBA" id="ARBA00022741"/>
    </source>
</evidence>
<evidence type="ECO:0000259" key="4">
    <source>
        <dbReference type="Pfam" id="PF04548"/>
    </source>
</evidence>
<dbReference type="InterPro" id="IPR027417">
    <property type="entry name" value="P-loop_NTPase"/>
</dbReference>
<dbReference type="Pfam" id="PF04548">
    <property type="entry name" value="AIG1"/>
    <property type="match status" value="1"/>
</dbReference>
<dbReference type="GO" id="GO:0005525">
    <property type="term" value="F:GTP binding"/>
    <property type="evidence" value="ECO:0007669"/>
    <property type="project" value="UniProtKB-KW"/>
</dbReference>